<dbReference type="PANTHER" id="PTHR43172">
    <property type="entry name" value="ADENYLOSUCCINATE LYASE"/>
    <property type="match status" value="1"/>
</dbReference>
<dbReference type="PANTHER" id="PTHR43172:SF1">
    <property type="entry name" value="ADENYLOSUCCINATE LYASE"/>
    <property type="match status" value="1"/>
</dbReference>
<gene>
    <name evidence="5" type="ORF">A3B45_03925</name>
</gene>
<evidence type="ECO:0000256" key="3">
    <source>
        <dbReference type="RuleBase" id="RU361172"/>
    </source>
</evidence>
<reference evidence="5 6" key="1">
    <citation type="journal article" date="2016" name="Nat. Commun.">
        <title>Thousands of microbial genomes shed light on interconnected biogeochemical processes in an aquifer system.</title>
        <authorList>
            <person name="Anantharaman K."/>
            <person name="Brown C.T."/>
            <person name="Hug L.A."/>
            <person name="Sharon I."/>
            <person name="Castelle C.J."/>
            <person name="Probst A.J."/>
            <person name="Thomas B.C."/>
            <person name="Singh A."/>
            <person name="Wilkins M.J."/>
            <person name="Karaoz U."/>
            <person name="Brodie E.L."/>
            <person name="Williams K.H."/>
            <person name="Hubbard S.S."/>
            <person name="Banfield J.F."/>
        </authorList>
    </citation>
    <scope>NUCLEOTIDE SEQUENCE [LARGE SCALE GENOMIC DNA]</scope>
</reference>
<protein>
    <recommendedName>
        <fullName evidence="2 3">Adenylosuccinate lyase</fullName>
        <shortName evidence="3">ASL</shortName>
        <ecNumber evidence="2 3">4.3.2.2</ecNumber>
    </recommendedName>
    <alternativeName>
        <fullName evidence="3">Adenylosuccinase</fullName>
    </alternativeName>
</protein>
<keyword evidence="3" id="KW-0658">Purine biosynthesis</keyword>
<dbReference type="PROSITE" id="PS00163">
    <property type="entry name" value="FUMARATE_LYASES"/>
    <property type="match status" value="1"/>
</dbReference>
<dbReference type="EMBL" id="MFDM01000003">
    <property type="protein sequence ID" value="OGE44395.1"/>
    <property type="molecule type" value="Genomic_DNA"/>
</dbReference>
<organism evidence="5 6">
    <name type="scientific">Candidatus Daviesbacteria bacterium RIFCSPLOWO2_01_FULL_39_12</name>
    <dbReference type="NCBI Taxonomy" id="1797785"/>
    <lineage>
        <taxon>Bacteria</taxon>
        <taxon>Candidatus Daviesiibacteriota</taxon>
    </lineage>
</organism>
<evidence type="ECO:0000259" key="4">
    <source>
        <dbReference type="SMART" id="SM00998"/>
    </source>
</evidence>
<comment type="caution">
    <text evidence="5">The sequence shown here is derived from an EMBL/GenBank/DDBJ whole genome shotgun (WGS) entry which is preliminary data.</text>
</comment>
<comment type="similarity">
    <text evidence="3">Belongs to the lyase 1 family. Adenylosuccinate lyase subfamily.</text>
</comment>
<dbReference type="Gene3D" id="1.10.40.30">
    <property type="entry name" value="Fumarase/aspartase (C-terminal domain)"/>
    <property type="match status" value="1"/>
</dbReference>
<dbReference type="GO" id="GO:0004018">
    <property type="term" value="F:N6-(1,2-dicarboxyethyl)AMP AMP-lyase (fumarate-forming) activity"/>
    <property type="evidence" value="ECO:0007669"/>
    <property type="project" value="UniProtKB-UniRule"/>
</dbReference>
<feature type="domain" description="Adenylosuccinate lyase C-terminal" evidence="4">
    <location>
        <begin position="371"/>
        <end position="456"/>
    </location>
</feature>
<dbReference type="GO" id="GO:0044208">
    <property type="term" value="P:'de novo' AMP biosynthetic process"/>
    <property type="evidence" value="ECO:0007669"/>
    <property type="project" value="UniProtKB-UniPathway"/>
</dbReference>
<dbReference type="Pfam" id="PF00206">
    <property type="entry name" value="Lyase_1"/>
    <property type="match status" value="1"/>
</dbReference>
<dbReference type="InterPro" id="IPR022761">
    <property type="entry name" value="Fumarate_lyase_N"/>
</dbReference>
<dbReference type="Gene3D" id="1.10.275.60">
    <property type="match status" value="1"/>
</dbReference>
<proteinExistence type="inferred from homology"/>
<dbReference type="UniPathway" id="UPA00075">
    <property type="reaction ID" value="UER00336"/>
</dbReference>
<comment type="pathway">
    <text evidence="3">Purine metabolism; IMP biosynthesis via de novo pathway; 5-amino-1-(5-phospho-D-ribosyl)imidazole-4-carboxamide from 5-amino-1-(5-phospho-D-ribosyl)imidazole-4-carboxylate: step 2/2.</text>
</comment>
<dbReference type="SUPFAM" id="SSF48557">
    <property type="entry name" value="L-aspartase-like"/>
    <property type="match status" value="1"/>
</dbReference>
<dbReference type="InterPro" id="IPR020557">
    <property type="entry name" value="Fumarate_lyase_CS"/>
</dbReference>
<dbReference type="NCBIfam" id="TIGR00928">
    <property type="entry name" value="purB"/>
    <property type="match status" value="1"/>
</dbReference>
<keyword evidence="1 3" id="KW-0456">Lyase</keyword>
<dbReference type="GO" id="GO:0006189">
    <property type="term" value="P:'de novo' IMP biosynthetic process"/>
    <property type="evidence" value="ECO:0007669"/>
    <property type="project" value="UniProtKB-UniPathway"/>
</dbReference>
<evidence type="ECO:0000313" key="6">
    <source>
        <dbReference type="Proteomes" id="UP000178565"/>
    </source>
</evidence>
<evidence type="ECO:0000313" key="5">
    <source>
        <dbReference type="EMBL" id="OGE44395.1"/>
    </source>
</evidence>
<name>A0A1F5KU95_9BACT</name>
<dbReference type="InterPro" id="IPR004769">
    <property type="entry name" value="Pur_lyase"/>
</dbReference>
<dbReference type="UniPathway" id="UPA00074">
    <property type="reaction ID" value="UER00132"/>
</dbReference>
<comment type="catalytic activity">
    <reaction evidence="3">
        <text>N(6)-(1,2-dicarboxyethyl)-AMP = fumarate + AMP</text>
        <dbReference type="Rhea" id="RHEA:16853"/>
        <dbReference type="ChEBI" id="CHEBI:29806"/>
        <dbReference type="ChEBI" id="CHEBI:57567"/>
        <dbReference type="ChEBI" id="CHEBI:456215"/>
        <dbReference type="EC" id="4.3.2.2"/>
    </reaction>
</comment>
<evidence type="ECO:0000256" key="2">
    <source>
        <dbReference type="NCBIfam" id="TIGR00928"/>
    </source>
</evidence>
<dbReference type="Pfam" id="PF10397">
    <property type="entry name" value="ADSL_C"/>
    <property type="match status" value="1"/>
</dbReference>
<dbReference type="Proteomes" id="UP000178565">
    <property type="component" value="Unassembled WGS sequence"/>
</dbReference>
<dbReference type="GO" id="GO:0070626">
    <property type="term" value="F:(S)-2-(5-amino-1-(5-phospho-D-ribosyl)imidazole-4-carboxamido) succinate lyase (fumarate-forming) activity"/>
    <property type="evidence" value="ECO:0007669"/>
    <property type="project" value="TreeGrafter"/>
</dbReference>
<dbReference type="InterPro" id="IPR000362">
    <property type="entry name" value="Fumarate_lyase_fam"/>
</dbReference>
<dbReference type="PRINTS" id="PR00145">
    <property type="entry name" value="ARGSUCLYASE"/>
</dbReference>
<comment type="catalytic activity">
    <reaction evidence="3">
        <text>(2S)-2-[5-amino-1-(5-phospho-beta-D-ribosyl)imidazole-4-carboxamido]succinate = 5-amino-1-(5-phospho-beta-D-ribosyl)imidazole-4-carboxamide + fumarate</text>
        <dbReference type="Rhea" id="RHEA:23920"/>
        <dbReference type="ChEBI" id="CHEBI:29806"/>
        <dbReference type="ChEBI" id="CHEBI:58443"/>
        <dbReference type="ChEBI" id="CHEBI:58475"/>
        <dbReference type="EC" id="4.3.2.2"/>
    </reaction>
</comment>
<dbReference type="PRINTS" id="PR00149">
    <property type="entry name" value="FUMRATELYASE"/>
</dbReference>
<sequence>MKNTNHSNYESPFSWRYGSEQMRIIWSEENKYKIWRKIWVELARAQHKEGLVGKEELEDLEKHQDNLDIERIWEIEKDTRHDVVAAIKEFAEKAKIGGGKIHLGATSMDISDNAEVLKMKEALNIIENELAILLKVFGKKIEKYADFVCMGYTHLQPAEPTTLGYRFAFYAQDLLLDLELLDFVKKNLKGKGMKGAVGTSASFVKLLGEKAAKMELEVLEGLGGLEAFEVTNQTAPRKIEVWLGNLLASIAQSLYKFAFDLRVMQSPGFGEWQEPFGKSQVGSSAMPFKKNPIKSEQICSLARLVISLSRASWDNAAHMLLERTLDDSANRRIAIPEMFLAIDEMLTSAANIVDGLTINDKRITNNLNTYWPFSASEGIIIEVVKKGADRQKIHEVLREISMGAWEAIQEGQSNPMEDLLTSNPEIGKHLKPTEIDELLDAKNHTGNASRKALDLVSKIHKL</sequence>
<evidence type="ECO:0000256" key="1">
    <source>
        <dbReference type="ARBA" id="ARBA00023239"/>
    </source>
</evidence>
<comment type="pathway">
    <text evidence="3">Purine metabolism; AMP biosynthesis via de novo pathway; AMP from IMP: step 2/2.</text>
</comment>
<dbReference type="EC" id="4.3.2.2" evidence="2 3"/>
<accession>A0A1F5KU95</accession>
<dbReference type="Gene3D" id="1.20.200.10">
    <property type="entry name" value="Fumarase/aspartase (Central domain)"/>
    <property type="match status" value="1"/>
</dbReference>
<dbReference type="AlphaFoldDB" id="A0A1F5KU95"/>
<dbReference type="InterPro" id="IPR008948">
    <property type="entry name" value="L-Aspartase-like"/>
</dbReference>
<dbReference type="STRING" id="1797785.A3B45_03925"/>
<dbReference type="GO" id="GO:0005829">
    <property type="term" value="C:cytosol"/>
    <property type="evidence" value="ECO:0007669"/>
    <property type="project" value="TreeGrafter"/>
</dbReference>
<dbReference type="InterPro" id="IPR019468">
    <property type="entry name" value="AdenyloSucc_lyase_C"/>
</dbReference>
<dbReference type="SMART" id="SM00998">
    <property type="entry name" value="ADSL_C"/>
    <property type="match status" value="1"/>
</dbReference>